<protein>
    <submittedName>
        <fullName evidence="1">RSAM-modified peptide</fullName>
    </submittedName>
</protein>
<proteinExistence type="predicted"/>
<accession>A0A5P2G0I1</accession>
<dbReference type="InterPro" id="IPR026408">
    <property type="entry name" value="GG_sam_targ_CFB"/>
</dbReference>
<organism evidence="1 2">
    <name type="scientific">Rhizosphaericola mali</name>
    <dbReference type="NCBI Taxonomy" id="2545455"/>
    <lineage>
        <taxon>Bacteria</taxon>
        <taxon>Pseudomonadati</taxon>
        <taxon>Bacteroidota</taxon>
        <taxon>Chitinophagia</taxon>
        <taxon>Chitinophagales</taxon>
        <taxon>Chitinophagaceae</taxon>
        <taxon>Rhizosphaericola</taxon>
    </lineage>
</organism>
<gene>
    <name evidence="1" type="ORF">E0W69_008490</name>
</gene>
<reference evidence="1 2" key="1">
    <citation type="submission" date="2019-09" db="EMBL/GenBank/DDBJ databases">
        <title>Complete genome sequence of Arachidicoccus sp. B3-10 isolated from apple orchard soil.</title>
        <authorList>
            <person name="Kim H.S."/>
            <person name="Han K.-I."/>
            <person name="Suh M.K."/>
            <person name="Lee K.C."/>
            <person name="Eom M.K."/>
            <person name="Kim J.-S."/>
            <person name="Kang S.W."/>
            <person name="Sin Y."/>
            <person name="Lee J.-S."/>
        </authorList>
    </citation>
    <scope>NUCLEOTIDE SEQUENCE [LARGE SCALE GENOMIC DNA]</scope>
    <source>
        <strain evidence="1 2">B3-10</strain>
    </source>
</reference>
<dbReference type="NCBIfam" id="TIGR04149">
    <property type="entry name" value="GG_sam_targ_CFB"/>
    <property type="match status" value="1"/>
</dbReference>
<evidence type="ECO:0000313" key="1">
    <source>
        <dbReference type="EMBL" id="QES88687.1"/>
    </source>
</evidence>
<dbReference type="Proteomes" id="UP000292424">
    <property type="component" value="Chromosome"/>
</dbReference>
<name>A0A5P2G0I1_9BACT</name>
<dbReference type="RefSeq" id="WP_131329655.1">
    <property type="nucleotide sequence ID" value="NZ_CP044016.1"/>
</dbReference>
<evidence type="ECO:0000313" key="2">
    <source>
        <dbReference type="Proteomes" id="UP000292424"/>
    </source>
</evidence>
<dbReference type="EMBL" id="CP044016">
    <property type="protein sequence ID" value="QES88687.1"/>
    <property type="molecule type" value="Genomic_DNA"/>
</dbReference>
<sequence>MKKLKLTLLDLDNVEVLSRSQLRNVLGGMAPATTTEDPEDSCGVDCASNSSVCKGSCPRCNQTQVSQRYYCVQ</sequence>
<dbReference type="KEGG" id="arac:E0W69_008490"/>
<dbReference type="AlphaFoldDB" id="A0A5P2G0I1"/>
<keyword evidence="2" id="KW-1185">Reference proteome</keyword>